<dbReference type="AlphaFoldDB" id="A0A4D6LQ02"/>
<organism evidence="18 19">
    <name type="scientific">Vigna unguiculata</name>
    <name type="common">Cowpea</name>
    <dbReference type="NCBI Taxonomy" id="3917"/>
    <lineage>
        <taxon>Eukaryota</taxon>
        <taxon>Viridiplantae</taxon>
        <taxon>Streptophyta</taxon>
        <taxon>Embryophyta</taxon>
        <taxon>Tracheophyta</taxon>
        <taxon>Spermatophyta</taxon>
        <taxon>Magnoliopsida</taxon>
        <taxon>eudicotyledons</taxon>
        <taxon>Gunneridae</taxon>
        <taxon>Pentapetalae</taxon>
        <taxon>rosids</taxon>
        <taxon>fabids</taxon>
        <taxon>Fabales</taxon>
        <taxon>Fabaceae</taxon>
        <taxon>Papilionoideae</taxon>
        <taxon>50 kb inversion clade</taxon>
        <taxon>NPAAA clade</taxon>
        <taxon>indigoferoid/millettioid clade</taxon>
        <taxon>Phaseoleae</taxon>
        <taxon>Vigna</taxon>
    </lineage>
</organism>
<feature type="binding site" evidence="13">
    <location>
        <position position="122"/>
    </location>
    <ligand>
        <name>Ca(2+)</name>
        <dbReference type="ChEBI" id="CHEBI:29108"/>
        <label>1</label>
    </ligand>
</feature>
<feature type="binding site" evidence="13">
    <location>
        <position position="119"/>
    </location>
    <ligand>
        <name>Ca(2+)</name>
        <dbReference type="ChEBI" id="CHEBI:29108"/>
        <label>1</label>
    </ligand>
</feature>
<evidence type="ECO:0000256" key="15">
    <source>
        <dbReference type="PIRSR" id="PIRSR600823-5"/>
    </source>
</evidence>
<dbReference type="GO" id="GO:0020037">
    <property type="term" value="F:heme binding"/>
    <property type="evidence" value="ECO:0007669"/>
    <property type="project" value="UniProtKB-UniRule"/>
</dbReference>
<evidence type="ECO:0000256" key="5">
    <source>
        <dbReference type="ARBA" id="ARBA00022559"/>
    </source>
</evidence>
<dbReference type="Gene3D" id="1.10.420.10">
    <property type="entry name" value="Peroxidase, domain 2"/>
    <property type="match status" value="1"/>
</dbReference>
<sequence length="382" mass="42353">MARIFLTTLSLLLLLLAPSVAGQAYTPVSSYESQVPFLGRHEDSNTKLTGVSPEERKKFDDRTRYTIPQNAYHSPNKLIEGYYDKTCPDAEKMVATGFRQIVRLNPGAIGHIIRLQFHDCFVNGCDGSILLDFTPSGDMVEKSSMFNGLLLKGSDIIDDIKTRLEKKCPGIVSCADVLAFTTNEAMTMAGLPARRPLGGRRDSIVSLASIVEADNLPMSDWNIDQMMELFGRKGFNIEEMVVMIGAHSVGIAHCDFFMQRALNFNGTGIPDPTLGVEAIEEIRKACPDAGTALFRNPPVNFDATPTVLDNLFFKDMVEKRRSLLITDSHLLEDPRTRPIVEQMAGDPTLFPRRFAEVMIKLTSLNVLTGTEGEVRKICRSTN</sequence>
<feature type="signal peptide" evidence="16">
    <location>
        <begin position="1"/>
        <end position="22"/>
    </location>
</feature>
<dbReference type="Proteomes" id="UP000501690">
    <property type="component" value="Linkage Group LG4"/>
</dbReference>
<dbReference type="GO" id="GO:0042744">
    <property type="term" value="P:hydrogen peroxide catabolic process"/>
    <property type="evidence" value="ECO:0007669"/>
    <property type="project" value="UniProtKB-KW"/>
</dbReference>
<feature type="site" description="Transition state stabilizer" evidence="14">
    <location>
        <position position="114"/>
    </location>
</feature>
<dbReference type="EMBL" id="CP039348">
    <property type="protein sequence ID" value="QCD90667.1"/>
    <property type="molecule type" value="Genomic_DNA"/>
</dbReference>
<dbReference type="InterPro" id="IPR010255">
    <property type="entry name" value="Haem_peroxidase_sf"/>
</dbReference>
<dbReference type="GO" id="GO:0140825">
    <property type="term" value="F:lactoperoxidase activity"/>
    <property type="evidence" value="ECO:0007669"/>
    <property type="project" value="UniProtKB-EC"/>
</dbReference>
<evidence type="ECO:0000256" key="8">
    <source>
        <dbReference type="ARBA" id="ARBA00023002"/>
    </source>
</evidence>
<keyword evidence="16" id="KW-0376">Hydrogen peroxide</keyword>
<keyword evidence="19" id="KW-1185">Reference proteome</keyword>
<feature type="active site" description="Proton acceptor" evidence="11">
    <location>
        <position position="118"/>
    </location>
</feature>
<keyword evidence="9 13" id="KW-0408">Iron</keyword>
<evidence type="ECO:0000256" key="2">
    <source>
        <dbReference type="ARBA" id="ARBA00002322"/>
    </source>
</evidence>
<feature type="disulfide bond" evidence="15">
    <location>
        <begin position="174"/>
        <end position="378"/>
    </location>
</feature>
<evidence type="ECO:0000256" key="3">
    <source>
        <dbReference type="ARBA" id="ARBA00006873"/>
    </source>
</evidence>
<feature type="binding site" evidence="13">
    <location>
        <position position="302"/>
    </location>
    <ligand>
        <name>Ca(2+)</name>
        <dbReference type="ChEBI" id="CHEBI:29108"/>
        <label>2</label>
    </ligand>
</feature>
<feature type="disulfide bond" evidence="15">
    <location>
        <begin position="254"/>
        <end position="286"/>
    </location>
</feature>
<comment type="cofactor">
    <cofactor evidence="13 16">
        <name>heme b</name>
        <dbReference type="ChEBI" id="CHEBI:60344"/>
    </cofactor>
    <text evidence="13 16">Binds 1 heme b (iron(II)-protoporphyrin IX) group per subunit.</text>
</comment>
<dbReference type="InterPro" id="IPR002016">
    <property type="entry name" value="Haem_peroxidase"/>
</dbReference>
<evidence type="ECO:0000256" key="7">
    <source>
        <dbReference type="ARBA" id="ARBA00022723"/>
    </source>
</evidence>
<dbReference type="Pfam" id="PF00141">
    <property type="entry name" value="peroxidase"/>
    <property type="match status" value="1"/>
</dbReference>
<evidence type="ECO:0000259" key="17">
    <source>
        <dbReference type="PROSITE" id="PS50873"/>
    </source>
</evidence>
<dbReference type="SUPFAM" id="SSF48113">
    <property type="entry name" value="Heme-dependent peroxidases"/>
    <property type="match status" value="1"/>
</dbReference>
<keyword evidence="13 16" id="KW-0106">Calcium</keyword>
<evidence type="ECO:0000256" key="4">
    <source>
        <dbReference type="ARBA" id="ARBA00012313"/>
    </source>
</evidence>
<dbReference type="EC" id="1.11.1.7" evidence="4 16"/>
<keyword evidence="10 15" id="KW-1015">Disulfide bond</keyword>
<evidence type="ECO:0000313" key="19">
    <source>
        <dbReference type="Proteomes" id="UP000501690"/>
    </source>
</evidence>
<protein>
    <recommendedName>
        <fullName evidence="4 16">Peroxidase</fullName>
        <ecNumber evidence="4 16">1.11.1.7</ecNumber>
    </recommendedName>
</protein>
<dbReference type="Gene3D" id="1.10.520.10">
    <property type="match status" value="1"/>
</dbReference>
<feature type="disulfide bond" evidence="15">
    <location>
        <begin position="120"/>
        <end position="125"/>
    </location>
</feature>
<comment type="catalytic activity">
    <reaction evidence="1 16">
        <text>2 a phenolic donor + H2O2 = 2 a phenolic radical donor + 2 H2O</text>
        <dbReference type="Rhea" id="RHEA:56136"/>
        <dbReference type="ChEBI" id="CHEBI:15377"/>
        <dbReference type="ChEBI" id="CHEBI:16240"/>
        <dbReference type="ChEBI" id="CHEBI:139520"/>
        <dbReference type="ChEBI" id="CHEBI:139521"/>
        <dbReference type="EC" id="1.11.1.7"/>
    </reaction>
</comment>
<comment type="similarity">
    <text evidence="16">Belongs to the peroxidase family. Classical plant (class III) peroxidase subfamily.</text>
</comment>
<gene>
    <name evidence="18" type="ORF">DEO72_LG4g1624</name>
</gene>
<feature type="binding site" description="axial binding residue" evidence="13">
    <location>
        <position position="247"/>
    </location>
    <ligand>
        <name>heme b</name>
        <dbReference type="ChEBI" id="CHEBI:60344"/>
    </ligand>
    <ligandPart>
        <name>Fe</name>
        <dbReference type="ChEBI" id="CHEBI:18248"/>
    </ligandPart>
</feature>
<evidence type="ECO:0000256" key="10">
    <source>
        <dbReference type="ARBA" id="ARBA00023157"/>
    </source>
</evidence>
<dbReference type="InterPro" id="IPR000823">
    <property type="entry name" value="Peroxidase_pln"/>
</dbReference>
<feature type="chain" id="PRO_5019882717" description="Peroxidase" evidence="16">
    <location>
        <begin position="23"/>
        <end position="382"/>
    </location>
</feature>
<feature type="binding site" evidence="13">
    <location>
        <position position="126"/>
    </location>
    <ligand>
        <name>Ca(2+)</name>
        <dbReference type="ChEBI" id="CHEBI:29108"/>
        <label>1</label>
    </ligand>
</feature>
<evidence type="ECO:0000313" key="18">
    <source>
        <dbReference type="EMBL" id="QCD90667.1"/>
    </source>
</evidence>
<dbReference type="GO" id="GO:0046872">
    <property type="term" value="F:metal ion binding"/>
    <property type="evidence" value="ECO:0007669"/>
    <property type="project" value="UniProtKB-UniRule"/>
</dbReference>
<name>A0A4D6LQ02_VIGUN</name>
<keyword evidence="7 13" id="KW-0479">Metal-binding</keyword>
<dbReference type="InterPro" id="IPR033905">
    <property type="entry name" value="Secretory_peroxidase"/>
</dbReference>
<dbReference type="InterPro" id="IPR019793">
    <property type="entry name" value="Peroxidases_heam-ligand_BS"/>
</dbReference>
<accession>A0A4D6LQ02</accession>
<dbReference type="PROSITE" id="PS50873">
    <property type="entry name" value="PEROXIDASE_4"/>
    <property type="match status" value="1"/>
</dbReference>
<feature type="binding site" evidence="13">
    <location>
        <position position="304"/>
    </location>
    <ligand>
        <name>Ca(2+)</name>
        <dbReference type="ChEBI" id="CHEBI:29108"/>
        <label>2</label>
    </ligand>
</feature>
<comment type="subcellular location">
    <subcellularLocation>
        <location evidence="16">Secreted</location>
    </subcellularLocation>
</comment>
<comment type="similarity">
    <text evidence="3">Belongs to the peroxidase family. Ascorbate peroxidase subfamily.</text>
</comment>
<feature type="binding site" evidence="12">
    <location>
        <position position="217"/>
    </location>
    <ligand>
        <name>substrate</name>
    </ligand>
</feature>
<feature type="binding site" evidence="13">
    <location>
        <position position="128"/>
    </location>
    <ligand>
        <name>Ca(2+)</name>
        <dbReference type="ChEBI" id="CHEBI:29108"/>
        <label>1</label>
    </ligand>
</feature>
<comment type="function">
    <text evidence="2">Removal of H(2)O(2), oxidation of toxic reductants, biosynthesis and degradation of lignin, suberization, auxin catabolism, response to environmental stresses such as wounding, pathogen attack and oxidative stress. These functions might be dependent on each isozyme/isoform in each plant tissue.</text>
</comment>
<evidence type="ECO:0000256" key="14">
    <source>
        <dbReference type="PIRSR" id="PIRSR600823-4"/>
    </source>
</evidence>
<keyword evidence="16" id="KW-0964">Secreted</keyword>
<feature type="binding site" evidence="13">
    <location>
        <position position="309"/>
    </location>
    <ligand>
        <name>Ca(2+)</name>
        <dbReference type="ChEBI" id="CHEBI:29108"/>
        <label>2</label>
    </ligand>
</feature>
<evidence type="ECO:0000256" key="1">
    <source>
        <dbReference type="ARBA" id="ARBA00000189"/>
    </source>
</evidence>
<dbReference type="PANTHER" id="PTHR31517:SF84">
    <property type="entry name" value="PEROXIDASE"/>
    <property type="match status" value="1"/>
</dbReference>
<evidence type="ECO:0000256" key="13">
    <source>
        <dbReference type="PIRSR" id="PIRSR600823-3"/>
    </source>
</evidence>
<comment type="cofactor">
    <cofactor evidence="13 16">
        <name>Ca(2+)</name>
        <dbReference type="ChEBI" id="CHEBI:29108"/>
    </cofactor>
    <text evidence="13 16">Binds 2 calcium ions per subunit.</text>
</comment>
<feature type="domain" description="Plant heme peroxidase family profile" evidence="17">
    <location>
        <begin position="77"/>
        <end position="382"/>
    </location>
</feature>
<feature type="disulfide bond" evidence="15">
    <location>
        <begin position="87"/>
        <end position="168"/>
    </location>
</feature>
<dbReference type="PRINTS" id="PR00458">
    <property type="entry name" value="PEROXIDASE"/>
</dbReference>
<feature type="binding site" evidence="13">
    <location>
        <position position="124"/>
    </location>
    <ligand>
        <name>Ca(2+)</name>
        <dbReference type="ChEBI" id="CHEBI:29108"/>
        <label>1</label>
    </ligand>
</feature>
<proteinExistence type="inferred from homology"/>
<dbReference type="FunFam" id="1.10.420.10:FF:000001">
    <property type="entry name" value="Peroxidase"/>
    <property type="match status" value="1"/>
</dbReference>
<evidence type="ECO:0000256" key="6">
    <source>
        <dbReference type="ARBA" id="ARBA00022617"/>
    </source>
</evidence>
<evidence type="ECO:0000256" key="11">
    <source>
        <dbReference type="PIRSR" id="PIRSR600823-1"/>
    </source>
</evidence>
<evidence type="ECO:0000256" key="12">
    <source>
        <dbReference type="PIRSR" id="PIRSR600823-2"/>
    </source>
</evidence>
<dbReference type="PANTHER" id="PTHR31517">
    <property type="match status" value="1"/>
</dbReference>
<dbReference type="GO" id="GO:0006979">
    <property type="term" value="P:response to oxidative stress"/>
    <property type="evidence" value="ECO:0007669"/>
    <property type="project" value="UniProtKB-UniRule"/>
</dbReference>
<keyword evidence="5 16" id="KW-0575">Peroxidase</keyword>
<evidence type="ECO:0000256" key="16">
    <source>
        <dbReference type="RuleBase" id="RU362060"/>
    </source>
</evidence>
<evidence type="ECO:0000256" key="9">
    <source>
        <dbReference type="ARBA" id="ARBA00023004"/>
    </source>
</evidence>
<dbReference type="GO" id="GO:0005576">
    <property type="term" value="C:extracellular region"/>
    <property type="evidence" value="ECO:0007669"/>
    <property type="project" value="UniProtKB-SubCell"/>
</dbReference>
<keyword evidence="8 16" id="KW-0560">Oxidoreductase</keyword>
<dbReference type="PRINTS" id="PR00461">
    <property type="entry name" value="PLPEROXIDASE"/>
</dbReference>
<feature type="binding site" evidence="13">
    <location>
        <position position="141"/>
    </location>
    <ligand>
        <name>Ca(2+)</name>
        <dbReference type="ChEBI" id="CHEBI:29108"/>
        <label>1</label>
    </ligand>
</feature>
<reference evidence="18 19" key="1">
    <citation type="submission" date="2019-04" db="EMBL/GenBank/DDBJ databases">
        <title>An improved genome assembly and genetic linkage map for asparagus bean, Vigna unguiculata ssp. sesquipedialis.</title>
        <authorList>
            <person name="Xia Q."/>
            <person name="Zhang R."/>
            <person name="Dong Y."/>
        </authorList>
    </citation>
    <scope>NUCLEOTIDE SEQUENCE [LARGE SCALE GENOMIC DNA]</scope>
    <source>
        <tissue evidence="18">Leaf</tissue>
    </source>
</reference>
<dbReference type="PROSITE" id="PS00435">
    <property type="entry name" value="PEROXIDASE_1"/>
    <property type="match status" value="1"/>
</dbReference>
<keyword evidence="16" id="KW-0732">Signal</keyword>
<dbReference type="FunFam" id="1.10.520.10:FF:000023">
    <property type="entry name" value="Peroxidase"/>
    <property type="match status" value="1"/>
</dbReference>
<keyword evidence="6 16" id="KW-0349">Heme</keyword>
<dbReference type="CDD" id="cd00693">
    <property type="entry name" value="secretory_peroxidase"/>
    <property type="match status" value="1"/>
</dbReference>